<gene>
    <name evidence="15" type="ORF">M231_01292</name>
</gene>
<feature type="region of interest" description="Disordered" evidence="14">
    <location>
        <begin position="343"/>
        <end position="377"/>
    </location>
</feature>
<evidence type="ECO:0000256" key="11">
    <source>
        <dbReference type="ARBA" id="ARBA00034776"/>
    </source>
</evidence>
<dbReference type="GO" id="GO:0005869">
    <property type="term" value="C:dynactin complex"/>
    <property type="evidence" value="ECO:0007669"/>
    <property type="project" value="InterPro"/>
</dbReference>
<keyword evidence="6" id="KW-0597">Phosphoprotein</keyword>
<evidence type="ECO:0000256" key="8">
    <source>
        <dbReference type="ARBA" id="ARBA00022990"/>
    </source>
</evidence>
<evidence type="ECO:0000256" key="9">
    <source>
        <dbReference type="ARBA" id="ARBA00023054"/>
    </source>
</evidence>
<comment type="similarity">
    <text evidence="11">Belongs to the dynactin subunit 4 family.</text>
</comment>
<evidence type="ECO:0000256" key="2">
    <source>
        <dbReference type="ARBA" id="ARBA00004529"/>
    </source>
</evidence>
<dbReference type="AlphaFoldDB" id="A0A4V1M4S5"/>
<protein>
    <recommendedName>
        <fullName evidence="12">Dynactin subunit 4</fullName>
    </recommendedName>
</protein>
<keyword evidence="8" id="KW-0007">Acetylation</keyword>
<dbReference type="STRING" id="5217.A0A4V1M4S5"/>
<keyword evidence="10" id="KW-0206">Cytoskeleton</keyword>
<comment type="subunit">
    <text evidence="13">Subunit of dynactin, a multiprotein complex part of a tripartite complex with dynein and a adapter, such as BICDL1, BICD2 or HOOK3. The dynactin complex is built around ACTR1A/ACTB filament and consists of an actin-related filament composed of a shoulder domain, a pointed end and a barbed end. Its length is defined by its flexible shoulder domain. The soulder is composed of 2 DCTN1 subunits, 4 DCTN2 and 2 DCTN3. The 4 DCNT2 (via N-terminus) bind the ACTR1A filament and act as molecular rulers to determine the length. The pointed end is important for binding dynein-dynactin cargo adapters. Consists of 4 subunits: ACTR10, DCNT4, DCTN5 and DCTN6. The barbed end is composed of a CAPZA1:CAPZB heterodimers, which binds ACTR1A/ACTB filament and dynactin and stabilizes dynactin. Interacts with ATP7B, but not ATP7A, in a copper-dependent manner. Interacts with ANK2; this interaction is required for localization at costameres. Interacts with N4BP2L1.</text>
</comment>
<dbReference type="VEuPathDB" id="FungiDB:TREMEDRAFT_44282"/>
<evidence type="ECO:0000256" key="14">
    <source>
        <dbReference type="SAM" id="MobiDB-lite"/>
    </source>
</evidence>
<evidence type="ECO:0000256" key="10">
    <source>
        <dbReference type="ARBA" id="ARBA00023212"/>
    </source>
</evidence>
<dbReference type="Proteomes" id="UP000289152">
    <property type="component" value="Unassembled WGS sequence"/>
</dbReference>
<dbReference type="InterPro" id="IPR008603">
    <property type="entry name" value="DCTN4"/>
</dbReference>
<evidence type="ECO:0000313" key="16">
    <source>
        <dbReference type="Proteomes" id="UP000289152"/>
    </source>
</evidence>
<dbReference type="EMBL" id="SDIL01000009">
    <property type="protein sequence ID" value="RXK41387.1"/>
    <property type="molecule type" value="Genomic_DNA"/>
</dbReference>
<dbReference type="PANTHER" id="PTHR13034:SF2">
    <property type="entry name" value="DYNACTIN SUBUNIT 4"/>
    <property type="match status" value="1"/>
</dbReference>
<sequence length="479" mass="54382">MLIVQGTEAPLDPSSSTGPVVTSPYFLICPCCKWSSKEVGWEFEKPSGLSLQAQKLSTQTENIQNEFDALKDHLEGYITSTAPVPAKTPVRQPSRHISHLTQMAAKALHRDIPGLAAATAKRRIPGGSEPMTDRAGWDDLGEYTSKGTWEEANLHHTNELERLSKFSEAGPGGLANLERRWSHSWQIGTAAVEQLPERLELLTKLTKRCPEPNCRHLLIQPDTKSTRMKIKMVAMNYLPRVEVGRRRRRPVAGQGVARTVEEVERRRRERRRIKGFGREEEEEMGLPLTPGETYFFQVAFTNPLYDPIQIRLTQSQKVSELTHQVHILTPHFTVSALKDAWSYEDEEEEEDPTFGLETSTMDGGSEESRDPSLSKRSRLSVLGSGSLRDKRKVESGVEKRGNVSRVPIELEIMPGAKGPIVSDFEVRFTYRADEAEETKENKVKEEYKTFTYWTRVDFGMAEESERIYESQEDVMMEED</sequence>
<organism evidence="15 16">
    <name type="scientific">Tremella mesenterica</name>
    <name type="common">Jelly fungus</name>
    <dbReference type="NCBI Taxonomy" id="5217"/>
    <lineage>
        <taxon>Eukaryota</taxon>
        <taxon>Fungi</taxon>
        <taxon>Dikarya</taxon>
        <taxon>Basidiomycota</taxon>
        <taxon>Agaricomycotina</taxon>
        <taxon>Tremellomycetes</taxon>
        <taxon>Tremellales</taxon>
        <taxon>Tremellaceae</taxon>
        <taxon>Tremella</taxon>
    </lineage>
</organism>
<dbReference type="OrthoDB" id="283815at2759"/>
<evidence type="ECO:0000256" key="5">
    <source>
        <dbReference type="ARBA" id="ARBA00022499"/>
    </source>
</evidence>
<keyword evidence="7" id="KW-0832">Ubl conjugation</keyword>
<keyword evidence="16" id="KW-1185">Reference proteome</keyword>
<evidence type="ECO:0000256" key="13">
    <source>
        <dbReference type="ARBA" id="ARBA00093507"/>
    </source>
</evidence>
<evidence type="ECO:0000256" key="1">
    <source>
        <dbReference type="ARBA" id="ARBA00004300"/>
    </source>
</evidence>
<proteinExistence type="inferred from homology"/>
<accession>A0A4V1M4S5</accession>
<dbReference type="PANTHER" id="PTHR13034">
    <property type="entry name" value="DYNACTIN P62 SUBUNIT"/>
    <property type="match status" value="1"/>
</dbReference>
<feature type="compositionally biased region" description="Acidic residues" evidence="14">
    <location>
        <begin position="343"/>
        <end position="352"/>
    </location>
</feature>
<evidence type="ECO:0000256" key="12">
    <source>
        <dbReference type="ARBA" id="ARBA00034864"/>
    </source>
</evidence>
<comment type="subcellular location">
    <subcellularLocation>
        <location evidence="1">Cytoplasm</location>
        <location evidence="1">Cytoskeleton</location>
        <location evidence="1">Microtubule organizing center</location>
        <location evidence="1">Centrosome</location>
    </subcellularLocation>
    <subcellularLocation>
        <location evidence="2">Cytoplasm</location>
        <location evidence="2">Cytoskeleton</location>
        <location evidence="2">Stress fiber</location>
    </subcellularLocation>
    <subcellularLocation>
        <location evidence="3">Cytoplasm</location>
        <location evidence="3">Myofibril</location>
    </subcellularLocation>
</comment>
<name>A0A4V1M4S5_TREME</name>
<evidence type="ECO:0000256" key="4">
    <source>
        <dbReference type="ARBA" id="ARBA00022490"/>
    </source>
</evidence>
<dbReference type="GO" id="GO:0001725">
    <property type="term" value="C:stress fiber"/>
    <property type="evidence" value="ECO:0007669"/>
    <property type="project" value="UniProtKB-SubCell"/>
</dbReference>
<evidence type="ECO:0000256" key="6">
    <source>
        <dbReference type="ARBA" id="ARBA00022553"/>
    </source>
</evidence>
<keyword evidence="4" id="KW-0963">Cytoplasm</keyword>
<keyword evidence="9" id="KW-0175">Coiled coil</keyword>
<evidence type="ECO:0000313" key="15">
    <source>
        <dbReference type="EMBL" id="RXK41387.1"/>
    </source>
</evidence>
<comment type="caution">
    <text evidence="15">The sequence shown here is derived from an EMBL/GenBank/DDBJ whole genome shotgun (WGS) entry which is preliminary data.</text>
</comment>
<evidence type="ECO:0000256" key="7">
    <source>
        <dbReference type="ARBA" id="ARBA00022843"/>
    </source>
</evidence>
<dbReference type="Pfam" id="PF05502">
    <property type="entry name" value="Dynactin_p62"/>
    <property type="match status" value="2"/>
</dbReference>
<keyword evidence="5" id="KW-1017">Isopeptide bond</keyword>
<dbReference type="InParanoid" id="A0A4V1M4S5"/>
<reference evidence="15 16" key="1">
    <citation type="submission" date="2016-06" db="EMBL/GenBank/DDBJ databases">
        <title>Evolution of pathogenesis and genome organization in the Tremellales.</title>
        <authorList>
            <person name="Cuomo C."/>
            <person name="Litvintseva A."/>
            <person name="Heitman J."/>
            <person name="Chen Y."/>
            <person name="Sun S."/>
            <person name="Springer D."/>
            <person name="Dromer F."/>
            <person name="Young S."/>
            <person name="Zeng Q."/>
            <person name="Chapman S."/>
            <person name="Gujja S."/>
            <person name="Saif S."/>
            <person name="Birren B."/>
        </authorList>
    </citation>
    <scope>NUCLEOTIDE SEQUENCE [LARGE SCALE GENOMIC DNA]</scope>
    <source>
        <strain evidence="15 16">ATCC 28783</strain>
    </source>
</reference>
<evidence type="ECO:0000256" key="3">
    <source>
        <dbReference type="ARBA" id="ARBA00004657"/>
    </source>
</evidence>